<gene>
    <name evidence="1" type="ORF">BSTOLATCC_MIC37644</name>
</gene>
<dbReference type="Proteomes" id="UP001162131">
    <property type="component" value="Unassembled WGS sequence"/>
</dbReference>
<sequence length="80" mass="9630">MQAWYDIGLCIKELIYSSYLWHNFSLAWLILNGVNWQKSWHKKAFIYLLPFFDSHIRASIILYNKNSYLSRIGNEEALSW</sequence>
<evidence type="ECO:0000313" key="1">
    <source>
        <dbReference type="EMBL" id="CAG9324896.1"/>
    </source>
</evidence>
<proteinExistence type="predicted"/>
<evidence type="ECO:0008006" key="3">
    <source>
        <dbReference type="Google" id="ProtNLM"/>
    </source>
</evidence>
<evidence type="ECO:0000313" key="2">
    <source>
        <dbReference type="Proteomes" id="UP001162131"/>
    </source>
</evidence>
<name>A0AAU9JG07_9CILI</name>
<comment type="caution">
    <text evidence="1">The sequence shown here is derived from an EMBL/GenBank/DDBJ whole genome shotgun (WGS) entry which is preliminary data.</text>
</comment>
<dbReference type="EMBL" id="CAJZBQ010000037">
    <property type="protein sequence ID" value="CAG9324896.1"/>
    <property type="molecule type" value="Genomic_DNA"/>
</dbReference>
<dbReference type="AlphaFoldDB" id="A0AAU9JG07"/>
<reference evidence="1" key="1">
    <citation type="submission" date="2021-09" db="EMBL/GenBank/DDBJ databases">
        <authorList>
            <consortium name="AG Swart"/>
            <person name="Singh M."/>
            <person name="Singh A."/>
            <person name="Seah K."/>
            <person name="Emmerich C."/>
        </authorList>
    </citation>
    <scope>NUCLEOTIDE SEQUENCE</scope>
    <source>
        <strain evidence="1">ATCC30299</strain>
    </source>
</reference>
<keyword evidence="2" id="KW-1185">Reference proteome</keyword>
<protein>
    <recommendedName>
        <fullName evidence="3">Maturase K</fullName>
    </recommendedName>
</protein>
<accession>A0AAU9JG07</accession>
<organism evidence="1 2">
    <name type="scientific">Blepharisma stoltei</name>
    <dbReference type="NCBI Taxonomy" id="1481888"/>
    <lineage>
        <taxon>Eukaryota</taxon>
        <taxon>Sar</taxon>
        <taxon>Alveolata</taxon>
        <taxon>Ciliophora</taxon>
        <taxon>Postciliodesmatophora</taxon>
        <taxon>Heterotrichea</taxon>
        <taxon>Heterotrichida</taxon>
        <taxon>Blepharismidae</taxon>
        <taxon>Blepharisma</taxon>
    </lineage>
</organism>